<protein>
    <submittedName>
        <fullName evidence="2">Uncharacterized protein</fullName>
    </submittedName>
</protein>
<dbReference type="RefSeq" id="WP_084875818.1">
    <property type="nucleotide sequence ID" value="NZ_JAGGMY010000001.1"/>
</dbReference>
<reference evidence="2 3" key="1">
    <citation type="journal article" date="2017" name="Antonie Van Leeuwenhoek">
        <title>Phylogenomic resolution of the bacterial genus Pantoea and its relationship with Erwinia and Tatumella.</title>
        <authorList>
            <person name="Palmer M."/>
            <person name="Steenkamp E.T."/>
            <person name="Coetzee M.P."/>
            <person name="Chan W.Y."/>
            <person name="van Zyl E."/>
            <person name="De Maayer P."/>
            <person name="Coutinho T.A."/>
            <person name="Blom J."/>
            <person name="Smits T.H."/>
            <person name="Duffy B."/>
            <person name="Venter S.N."/>
        </authorList>
    </citation>
    <scope>NUCLEOTIDE SEQUENCE [LARGE SCALE GENOMIC DNA]</scope>
    <source>
        <strain evidence="2 3">LMG 2657</strain>
    </source>
</reference>
<evidence type="ECO:0000313" key="3">
    <source>
        <dbReference type="Proteomes" id="UP000193749"/>
    </source>
</evidence>
<keyword evidence="3" id="KW-1185">Reference proteome</keyword>
<dbReference type="AlphaFoldDB" id="A0A1X1EW10"/>
<dbReference type="EMBL" id="MLJI01000001">
    <property type="protein sequence ID" value="ORM94073.1"/>
    <property type="molecule type" value="Genomic_DNA"/>
</dbReference>
<comment type="caution">
    <text evidence="2">The sequence shown here is derived from an EMBL/GenBank/DDBJ whole genome shotgun (WGS) entry which is preliminary data.</text>
</comment>
<dbReference type="Proteomes" id="UP000193749">
    <property type="component" value="Unassembled WGS sequence"/>
</dbReference>
<sequence length="442" mass="48177">MIADKYIPLSAVLISVAPVSVQAGNFINNNDSLITNVSGTTADIKQRHQVLNTDDSLLKAENVYSIDMDPDQPLTFSKTQSVQSLTVNFKTQSQIDKVVKATELKLILPAGVVRSTHGDIVVRCSQHTDCKYDIDNTWTGKEGHQMILLALDLQPGESYSLTVPLTLEKTLPAELAPIEAAIGQSASVKLDSADRIVAQNSVTGGKKNVKVETRVSVHALEAGSQKVKDKKTFTAHVVAEGMESTDKLSLTDGTHSWPMTLQTECDVKDASCFNADLPIPTDPFSFSLTAVVIAQNEELNRTQLVTPLKDDSITPFNFLMQCPGSPADAAQPCTLNWGDENRPAPIPYLADDSWLTLSSLYKQHRITAGTYQAINDAIKESGPLILIITNVGWKPLSTFENTDKAPTVNKEHMDTGDKDVHGLITPGDILPQYGTLHFYYSQ</sequence>
<evidence type="ECO:0000313" key="2">
    <source>
        <dbReference type="EMBL" id="ORM94073.1"/>
    </source>
</evidence>
<accession>A0A1X1EW10</accession>
<feature type="signal peptide" evidence="1">
    <location>
        <begin position="1"/>
        <end position="23"/>
    </location>
</feature>
<proteinExistence type="predicted"/>
<organism evidence="2 3">
    <name type="scientific">Pantoea cypripedii</name>
    <name type="common">Pectobacterium cypripedii</name>
    <name type="synonym">Erwinia cypripedii</name>
    <dbReference type="NCBI Taxonomy" id="55209"/>
    <lineage>
        <taxon>Bacteria</taxon>
        <taxon>Pseudomonadati</taxon>
        <taxon>Pseudomonadota</taxon>
        <taxon>Gammaproteobacteria</taxon>
        <taxon>Enterobacterales</taxon>
        <taxon>Erwiniaceae</taxon>
        <taxon>Pantoea</taxon>
    </lineage>
</organism>
<feature type="chain" id="PRO_5013072282" evidence="1">
    <location>
        <begin position="24"/>
        <end position="442"/>
    </location>
</feature>
<evidence type="ECO:0000256" key="1">
    <source>
        <dbReference type="SAM" id="SignalP"/>
    </source>
</evidence>
<keyword evidence="1" id="KW-0732">Signal</keyword>
<name>A0A1X1EW10_PANCY</name>
<gene>
    <name evidence="2" type="ORF">HA50_12200</name>
</gene>